<dbReference type="Proteomes" id="UP000215914">
    <property type="component" value="Chromosome 1"/>
</dbReference>
<dbReference type="InterPro" id="IPR004158">
    <property type="entry name" value="DUF247_pln"/>
</dbReference>
<keyword evidence="1" id="KW-0472">Membrane</keyword>
<evidence type="ECO:0000313" key="2">
    <source>
        <dbReference type="EMBL" id="KAF5821946.1"/>
    </source>
</evidence>
<evidence type="ECO:0000256" key="1">
    <source>
        <dbReference type="SAM" id="Phobius"/>
    </source>
</evidence>
<gene>
    <name evidence="3" type="ORF">HannXRQ_Chr01g0014201</name>
    <name evidence="2" type="ORF">HanXRQr2_Chr01g0020761</name>
</gene>
<reference evidence="2 4" key="1">
    <citation type="journal article" date="2017" name="Nature">
        <title>The sunflower genome provides insights into oil metabolism, flowering and Asterid evolution.</title>
        <authorList>
            <person name="Badouin H."/>
            <person name="Gouzy J."/>
            <person name="Grassa C.J."/>
            <person name="Murat F."/>
            <person name="Staton S.E."/>
            <person name="Cottret L."/>
            <person name="Lelandais-Briere C."/>
            <person name="Owens G.L."/>
            <person name="Carrere S."/>
            <person name="Mayjonade B."/>
            <person name="Legrand L."/>
            <person name="Gill N."/>
            <person name="Kane N.C."/>
            <person name="Bowers J.E."/>
            <person name="Hubner S."/>
            <person name="Bellec A."/>
            <person name="Berard A."/>
            <person name="Berges H."/>
            <person name="Blanchet N."/>
            <person name="Boniface M.C."/>
            <person name="Brunel D."/>
            <person name="Catrice O."/>
            <person name="Chaidir N."/>
            <person name="Claudel C."/>
            <person name="Donnadieu C."/>
            <person name="Faraut T."/>
            <person name="Fievet G."/>
            <person name="Helmstetter N."/>
            <person name="King M."/>
            <person name="Knapp S.J."/>
            <person name="Lai Z."/>
            <person name="Le Paslier M.C."/>
            <person name="Lippi Y."/>
            <person name="Lorenzon L."/>
            <person name="Mandel J.R."/>
            <person name="Marage G."/>
            <person name="Marchand G."/>
            <person name="Marquand E."/>
            <person name="Bret-Mestries E."/>
            <person name="Morien E."/>
            <person name="Nambeesan S."/>
            <person name="Nguyen T."/>
            <person name="Pegot-Espagnet P."/>
            <person name="Pouilly N."/>
            <person name="Raftis F."/>
            <person name="Sallet E."/>
            <person name="Schiex T."/>
            <person name="Thomas J."/>
            <person name="Vandecasteele C."/>
            <person name="Vares D."/>
            <person name="Vear F."/>
            <person name="Vautrin S."/>
            <person name="Crespi M."/>
            <person name="Mangin B."/>
            <person name="Burke J.M."/>
            <person name="Salse J."/>
            <person name="Munos S."/>
            <person name="Vincourt P."/>
            <person name="Rieseberg L.H."/>
            <person name="Langlade N.B."/>
        </authorList>
    </citation>
    <scope>NUCLEOTIDE SEQUENCE [LARGE SCALE GENOMIC DNA]</scope>
    <source>
        <strain evidence="4">cv. SF193</strain>
        <tissue evidence="2">Leaves</tissue>
    </source>
</reference>
<dbReference type="OMA" id="THYHITS"/>
<evidence type="ECO:0000313" key="3">
    <source>
        <dbReference type="EMBL" id="OTG37015.1"/>
    </source>
</evidence>
<keyword evidence="1" id="KW-0812">Transmembrane</keyword>
<accession>A0A251VN67</accession>
<dbReference type="PANTHER" id="PTHR31170">
    <property type="entry name" value="BNAC04G53230D PROTEIN"/>
    <property type="match status" value="1"/>
</dbReference>
<dbReference type="InParanoid" id="A0A251VN67"/>
<dbReference type="EMBL" id="CM007890">
    <property type="protein sequence ID" value="OTG37015.1"/>
    <property type="molecule type" value="Genomic_DNA"/>
</dbReference>
<protein>
    <submittedName>
        <fullName evidence="3">Uncharacterized protein</fullName>
    </submittedName>
</protein>
<organism evidence="3 4">
    <name type="scientific">Helianthus annuus</name>
    <name type="common">Common sunflower</name>
    <dbReference type="NCBI Taxonomy" id="4232"/>
    <lineage>
        <taxon>Eukaryota</taxon>
        <taxon>Viridiplantae</taxon>
        <taxon>Streptophyta</taxon>
        <taxon>Embryophyta</taxon>
        <taxon>Tracheophyta</taxon>
        <taxon>Spermatophyta</taxon>
        <taxon>Magnoliopsida</taxon>
        <taxon>eudicotyledons</taxon>
        <taxon>Gunneridae</taxon>
        <taxon>Pentapetalae</taxon>
        <taxon>asterids</taxon>
        <taxon>campanulids</taxon>
        <taxon>Asterales</taxon>
        <taxon>Asteraceae</taxon>
        <taxon>Asteroideae</taxon>
        <taxon>Heliantheae alliance</taxon>
        <taxon>Heliantheae</taxon>
        <taxon>Helianthus</taxon>
    </lineage>
</organism>
<keyword evidence="4" id="KW-1185">Reference proteome</keyword>
<reference evidence="3" key="2">
    <citation type="submission" date="2017-02" db="EMBL/GenBank/DDBJ databases">
        <title>Sunflower complete genome.</title>
        <authorList>
            <person name="Langlade N."/>
            <person name="Munos S."/>
        </authorList>
    </citation>
    <scope>NUCLEOTIDE SEQUENCE [LARGE SCALE GENOMIC DNA]</scope>
    <source>
        <tissue evidence="3">Leaves</tissue>
    </source>
</reference>
<proteinExistence type="predicted"/>
<sequence>MEKGDLELREVSSMYMAPENKDLELGEVNIIQGTVHSLLDCVQKVNIQTNMFSPSIYMAPRTLRDLNPSLFNPRVVSIGPLHREDENVQAFEGRKANYLSNLMSSTNSPPEEILNSCVEKVYASLEQIKACYVWTKTYGDAEITKMMVMDACFILGFSREMWMVFNKSYFGDMLLIQNVIYDLVLLENQIPFFVLDAVFQGTVLKFMPEASLVDYIDPILRSLHIFDGYLNTDNIPTNTTQHILSLLHQCYEPPTSIKPGLLYTRIQSAVDLERAGVHFKPNENSTWMMGMEVKLYRFPCFFGPWGKPTLRIPKLIVENFSELVLRNLIAYEQSCQTHYHITSYVFTMDMLVNTQEDVARLVNSRVLDNRVGSNEEAADIINNICKDVAGVYSFYEQEWEKLNKYCNNYWPKNIAWLRRTYFSNPWNIIALLAGIILFALTVLQTIFTINP</sequence>
<feature type="transmembrane region" description="Helical" evidence="1">
    <location>
        <begin position="428"/>
        <end position="449"/>
    </location>
</feature>
<dbReference type="PANTHER" id="PTHR31170:SF25">
    <property type="entry name" value="BNAA09G04570D PROTEIN"/>
    <property type="match status" value="1"/>
</dbReference>
<name>A0A251VN67_HELAN</name>
<reference evidence="2" key="3">
    <citation type="submission" date="2020-06" db="EMBL/GenBank/DDBJ databases">
        <title>Helianthus annuus Genome sequencing and assembly Release 2.</title>
        <authorList>
            <person name="Gouzy J."/>
            <person name="Langlade N."/>
            <person name="Munos S."/>
        </authorList>
    </citation>
    <scope>NUCLEOTIDE SEQUENCE</scope>
    <source>
        <tissue evidence="2">Leaves</tissue>
    </source>
</reference>
<dbReference type="AlphaFoldDB" id="A0A251VN67"/>
<dbReference type="Pfam" id="PF03140">
    <property type="entry name" value="DUF247"/>
    <property type="match status" value="1"/>
</dbReference>
<dbReference type="OrthoDB" id="591587at2759"/>
<dbReference type="Gramene" id="mRNA:HanXRQr2_Chr01g0020761">
    <property type="protein sequence ID" value="mRNA:HanXRQr2_Chr01g0020761"/>
    <property type="gene ID" value="HanXRQr2_Chr01g0020761"/>
</dbReference>
<keyword evidence="1" id="KW-1133">Transmembrane helix</keyword>
<evidence type="ECO:0000313" key="4">
    <source>
        <dbReference type="Proteomes" id="UP000215914"/>
    </source>
</evidence>
<dbReference type="EMBL" id="MNCJ02000316">
    <property type="protein sequence ID" value="KAF5821946.1"/>
    <property type="molecule type" value="Genomic_DNA"/>
</dbReference>